<dbReference type="InterPro" id="IPR001660">
    <property type="entry name" value="SAM"/>
</dbReference>
<dbReference type="GO" id="GO:0005246">
    <property type="term" value="F:calcium channel regulator activity"/>
    <property type="evidence" value="ECO:0007669"/>
    <property type="project" value="InterPro"/>
</dbReference>
<reference evidence="3" key="1">
    <citation type="submission" date="2021-02" db="EMBL/GenBank/DDBJ databases">
        <authorList>
            <person name="Nowell W R."/>
        </authorList>
    </citation>
    <scope>NUCLEOTIDE SEQUENCE</scope>
</reference>
<evidence type="ECO:0000256" key="1">
    <source>
        <dbReference type="SAM" id="Phobius"/>
    </source>
</evidence>
<dbReference type="PANTHER" id="PTHR15136:SF5">
    <property type="entry name" value="STROMAL INTERACTION MOLECULE HOMOLOG"/>
    <property type="match status" value="1"/>
</dbReference>
<dbReference type="GO" id="GO:0005509">
    <property type="term" value="F:calcium ion binding"/>
    <property type="evidence" value="ECO:0007669"/>
    <property type="project" value="TreeGrafter"/>
</dbReference>
<name>A0A816EFU8_9BILA</name>
<dbReference type="Proteomes" id="UP000681720">
    <property type="component" value="Unassembled WGS sequence"/>
</dbReference>
<dbReference type="GO" id="GO:0006874">
    <property type="term" value="P:intracellular calcium ion homeostasis"/>
    <property type="evidence" value="ECO:0007669"/>
    <property type="project" value="TreeGrafter"/>
</dbReference>
<evidence type="ECO:0000259" key="2">
    <source>
        <dbReference type="PROSITE" id="PS50105"/>
    </source>
</evidence>
<dbReference type="GO" id="GO:0002115">
    <property type="term" value="P:store-operated calcium entry"/>
    <property type="evidence" value="ECO:0007669"/>
    <property type="project" value="TreeGrafter"/>
</dbReference>
<dbReference type="InterPro" id="IPR013761">
    <property type="entry name" value="SAM/pointed_sf"/>
</dbReference>
<dbReference type="Gene3D" id="1.10.238.180">
    <property type="match status" value="1"/>
</dbReference>
<dbReference type="PROSITE" id="PS50105">
    <property type="entry name" value="SAM_DOMAIN"/>
    <property type="match status" value="1"/>
</dbReference>
<dbReference type="InterPro" id="IPR057835">
    <property type="entry name" value="EF-hand_STIM1/2"/>
</dbReference>
<dbReference type="GO" id="GO:0005783">
    <property type="term" value="C:endoplasmic reticulum"/>
    <property type="evidence" value="ECO:0007669"/>
    <property type="project" value="TreeGrafter"/>
</dbReference>
<feature type="transmembrane region" description="Helical" evidence="1">
    <location>
        <begin position="7"/>
        <end position="25"/>
    </location>
</feature>
<dbReference type="Gene3D" id="1.10.150.50">
    <property type="entry name" value="Transcription Factor, Ets-1"/>
    <property type="match status" value="1"/>
</dbReference>
<organism evidence="3 5">
    <name type="scientific">Rotaria magnacalcarata</name>
    <dbReference type="NCBI Taxonomy" id="392030"/>
    <lineage>
        <taxon>Eukaryota</taxon>
        <taxon>Metazoa</taxon>
        <taxon>Spiralia</taxon>
        <taxon>Gnathifera</taxon>
        <taxon>Rotifera</taxon>
        <taxon>Eurotatoria</taxon>
        <taxon>Bdelloidea</taxon>
        <taxon>Philodinida</taxon>
        <taxon>Philodinidae</taxon>
        <taxon>Rotaria</taxon>
    </lineage>
</organism>
<evidence type="ECO:0000313" key="5">
    <source>
        <dbReference type="Proteomes" id="UP000663834"/>
    </source>
</evidence>
<sequence>MDSCLRTEQFFTLIVICLISFGYYYHHQSYQNSSIAYNIPDPECTGIFNICTDVDKERLGRQSIRAIHEQMDDDKDGLVQSSESTDFIKEELESTTDAVRHERFQNVNVQITFDDLRMQWQNNSVYNWTTDNVVDWLVNFAHLPQYVENFRRNQFDGRMIPRLGANEKHYISSVIHIRDVRDKRRLIIKAADLVLFGPSQS</sequence>
<accession>A0A816EFU8</accession>
<dbReference type="EMBL" id="CAJOBJ010003299">
    <property type="protein sequence ID" value="CAF3960351.1"/>
    <property type="molecule type" value="Genomic_DNA"/>
</dbReference>
<evidence type="ECO:0000313" key="3">
    <source>
        <dbReference type="EMBL" id="CAF1646018.1"/>
    </source>
</evidence>
<evidence type="ECO:0000313" key="4">
    <source>
        <dbReference type="EMBL" id="CAF3960351.1"/>
    </source>
</evidence>
<dbReference type="OrthoDB" id="9986177at2759"/>
<protein>
    <recommendedName>
        <fullName evidence="2">SAM domain-containing protein</fullName>
    </recommendedName>
</protein>
<dbReference type="Proteomes" id="UP000663834">
    <property type="component" value="Unassembled WGS sequence"/>
</dbReference>
<dbReference type="AlphaFoldDB" id="A0A816EFU8"/>
<comment type="caution">
    <text evidence="3">The sequence shown here is derived from an EMBL/GenBank/DDBJ whole genome shotgun (WGS) entry which is preliminary data.</text>
</comment>
<proteinExistence type="predicted"/>
<dbReference type="EMBL" id="CAJNOW010015905">
    <property type="protein sequence ID" value="CAF1646018.1"/>
    <property type="molecule type" value="Genomic_DNA"/>
</dbReference>
<dbReference type="Pfam" id="PF07647">
    <property type="entry name" value="SAM_2"/>
    <property type="match status" value="1"/>
</dbReference>
<dbReference type="InterPro" id="IPR037608">
    <property type="entry name" value="STIM1/2"/>
</dbReference>
<feature type="domain" description="SAM" evidence="2">
    <location>
        <begin position="128"/>
        <end position="196"/>
    </location>
</feature>
<gene>
    <name evidence="4" type="ORF">GIL414_LOCUS9584</name>
    <name evidence="3" type="ORF">KQP761_LOCUS29009</name>
</gene>
<keyword evidence="1" id="KW-1133">Transmembrane helix</keyword>
<dbReference type="Pfam" id="PF25578">
    <property type="entry name" value="EF-hand_STIM1"/>
    <property type="match status" value="1"/>
</dbReference>
<keyword evidence="1" id="KW-0472">Membrane</keyword>
<keyword evidence="1" id="KW-0812">Transmembrane</keyword>
<dbReference type="GO" id="GO:0005886">
    <property type="term" value="C:plasma membrane"/>
    <property type="evidence" value="ECO:0007669"/>
    <property type="project" value="TreeGrafter"/>
</dbReference>
<dbReference type="PANTHER" id="PTHR15136">
    <property type="entry name" value="STROMAL INTERACTION MOLECULE HOMOLOG"/>
    <property type="match status" value="1"/>
</dbReference>
<dbReference type="SUPFAM" id="SSF47769">
    <property type="entry name" value="SAM/Pointed domain"/>
    <property type="match status" value="1"/>
</dbReference>